<reference evidence="1 2" key="2">
    <citation type="submission" date="2019-09" db="EMBL/GenBank/DDBJ databases">
        <authorList>
            <person name="Jin C."/>
        </authorList>
    </citation>
    <scope>NUCLEOTIDE SEQUENCE [LARGE SCALE GENOMIC DNA]</scope>
    <source>
        <strain evidence="1 2">BN140078</strain>
    </source>
</reference>
<comment type="caution">
    <text evidence="1">The sequence shown here is derived from an EMBL/GenBank/DDBJ whole genome shotgun (WGS) entry which is preliminary data.</text>
</comment>
<organism evidence="1 2">
    <name type="scientific">Chitinophaga agrisoli</name>
    <dbReference type="NCBI Taxonomy" id="2607653"/>
    <lineage>
        <taxon>Bacteria</taxon>
        <taxon>Pseudomonadati</taxon>
        <taxon>Bacteroidota</taxon>
        <taxon>Chitinophagia</taxon>
        <taxon>Chitinophagales</taxon>
        <taxon>Chitinophagaceae</taxon>
        <taxon>Chitinophaga</taxon>
    </lineage>
</organism>
<name>A0A5B2VID1_9BACT</name>
<dbReference type="RefSeq" id="WP_149839854.1">
    <property type="nucleotide sequence ID" value="NZ_VUOC01000004.1"/>
</dbReference>
<proteinExistence type="predicted"/>
<dbReference type="AlphaFoldDB" id="A0A5B2VID1"/>
<gene>
    <name evidence="1" type="ORF">F0L74_20875</name>
</gene>
<accession>A0A5B2VID1</accession>
<protein>
    <submittedName>
        <fullName evidence="1">Uncharacterized protein</fullName>
    </submittedName>
</protein>
<evidence type="ECO:0000313" key="1">
    <source>
        <dbReference type="EMBL" id="KAA2238675.1"/>
    </source>
</evidence>
<keyword evidence="2" id="KW-1185">Reference proteome</keyword>
<dbReference type="EMBL" id="VUOC01000004">
    <property type="protein sequence ID" value="KAA2238675.1"/>
    <property type="molecule type" value="Genomic_DNA"/>
</dbReference>
<reference evidence="1 2" key="1">
    <citation type="submission" date="2019-09" db="EMBL/GenBank/DDBJ databases">
        <title>Chitinophaga ginsengihumi sp. nov., isolated from soil of ginseng rhizosphere.</title>
        <authorList>
            <person name="Lee J."/>
        </authorList>
    </citation>
    <scope>NUCLEOTIDE SEQUENCE [LARGE SCALE GENOMIC DNA]</scope>
    <source>
        <strain evidence="1 2">BN140078</strain>
    </source>
</reference>
<dbReference type="Proteomes" id="UP000324611">
    <property type="component" value="Unassembled WGS sequence"/>
</dbReference>
<evidence type="ECO:0000313" key="2">
    <source>
        <dbReference type="Proteomes" id="UP000324611"/>
    </source>
</evidence>
<sequence>MTVKEAKSITRSWVDKEAPCIQGFMGAFFHGAVNWLADEDTLPAASDIDVMIVVTDPPPHPLGKFRYGPLLLEVSYLSMSELRSPEQVLGTFYLAGSFHKPGIIADTSGWLTTLQQAVAAQYTDAHWIRQRCSHAQHTALNFIHALNEHIPVHDQVTSWLFARGLLAHILLVAGLQNPTVRKRYVALQQLLEKYQALDLYEQLLHLSGFDALTPAAVAQHLAALTAAFDSAAEVIRTPYRFAADISQAARSVAIDGSYELLETGYHREAMFWITATWCRCRHILTQDAPPHIQVQHDAGFRQLLEELHIDSFKNRDRSNRHVIRMMPRVWKMAEKIMERQ</sequence>